<protein>
    <submittedName>
        <fullName evidence="2">Uncharacterized protein</fullName>
    </submittedName>
</protein>
<dbReference type="EMBL" id="JAINDJ010000008">
    <property type="protein sequence ID" value="KAG9439284.1"/>
    <property type="molecule type" value="Genomic_DNA"/>
</dbReference>
<accession>A0AAV7DTH7</accession>
<dbReference type="Proteomes" id="UP000825729">
    <property type="component" value="Unassembled WGS sequence"/>
</dbReference>
<organism evidence="2 3">
    <name type="scientific">Aristolochia fimbriata</name>
    <name type="common">White veined hardy Dutchman's pipe vine</name>
    <dbReference type="NCBI Taxonomy" id="158543"/>
    <lineage>
        <taxon>Eukaryota</taxon>
        <taxon>Viridiplantae</taxon>
        <taxon>Streptophyta</taxon>
        <taxon>Embryophyta</taxon>
        <taxon>Tracheophyta</taxon>
        <taxon>Spermatophyta</taxon>
        <taxon>Magnoliopsida</taxon>
        <taxon>Magnoliidae</taxon>
        <taxon>Piperales</taxon>
        <taxon>Aristolochiaceae</taxon>
        <taxon>Aristolochia</taxon>
    </lineage>
</organism>
<dbReference type="AlphaFoldDB" id="A0AAV7DTH7"/>
<keyword evidence="3" id="KW-1185">Reference proteome</keyword>
<reference evidence="2 3" key="1">
    <citation type="submission" date="2021-07" db="EMBL/GenBank/DDBJ databases">
        <title>The Aristolochia fimbriata genome: insights into angiosperm evolution, floral development and chemical biosynthesis.</title>
        <authorList>
            <person name="Jiao Y."/>
        </authorList>
    </citation>
    <scope>NUCLEOTIDE SEQUENCE [LARGE SCALE GENOMIC DNA]</scope>
    <source>
        <strain evidence="2">IBCAS-2021</strain>
        <tissue evidence="2">Leaf</tissue>
    </source>
</reference>
<feature type="region of interest" description="Disordered" evidence="1">
    <location>
        <begin position="15"/>
        <end position="52"/>
    </location>
</feature>
<comment type="caution">
    <text evidence="2">The sequence shown here is derived from an EMBL/GenBank/DDBJ whole genome shotgun (WGS) entry which is preliminary data.</text>
</comment>
<name>A0AAV7DTH7_ARIFI</name>
<evidence type="ECO:0000256" key="1">
    <source>
        <dbReference type="SAM" id="MobiDB-lite"/>
    </source>
</evidence>
<feature type="compositionally biased region" description="Pro residues" evidence="1">
    <location>
        <begin position="27"/>
        <end position="39"/>
    </location>
</feature>
<gene>
    <name evidence="2" type="ORF">H6P81_019449</name>
</gene>
<evidence type="ECO:0000313" key="2">
    <source>
        <dbReference type="EMBL" id="KAG9439284.1"/>
    </source>
</evidence>
<sequence length="77" mass="8294">MAPFSSVFACFGSASRVSEEEGNQSPPKIPKTKPSPAPAKDPVSDNSHFPLNSHIRLKSGAPIPLTYFPVNPNFSRL</sequence>
<proteinExistence type="predicted"/>
<evidence type="ECO:0000313" key="3">
    <source>
        <dbReference type="Proteomes" id="UP000825729"/>
    </source>
</evidence>